<protein>
    <submittedName>
        <fullName evidence="2">Uncharacterized protein</fullName>
    </submittedName>
</protein>
<feature type="region of interest" description="Disordered" evidence="1">
    <location>
        <begin position="1"/>
        <end position="53"/>
    </location>
</feature>
<sequence length="153" mass="16828">MGRGPPHSSQLLREGALRTTRSSQQSPPQGGGSSARAPLFEAPPPPWPPGRPRPLQHLRLQVVFSILRLHVLCISDSLDWMHGHAGTEKSHWTVYLIPLLAIKYHHFLLSPTPSLQPTYDFHSLSSLVLPTLPQTGSTANLSKGNCLKDIPNK</sequence>
<evidence type="ECO:0000313" key="2">
    <source>
        <dbReference type="EMBL" id="KAF6081721.1"/>
    </source>
</evidence>
<comment type="caution">
    <text evidence="2">The sequence shown here is derived from an EMBL/GenBank/DDBJ whole genome shotgun (WGS) entry which is preliminary data.</text>
</comment>
<dbReference type="Proteomes" id="UP000664940">
    <property type="component" value="Unassembled WGS sequence"/>
</dbReference>
<feature type="compositionally biased region" description="Pro residues" evidence="1">
    <location>
        <begin position="41"/>
        <end position="52"/>
    </location>
</feature>
<dbReference type="AlphaFoldDB" id="A0A833YZ82"/>
<gene>
    <name evidence="2" type="ORF">HJG60_008741</name>
</gene>
<evidence type="ECO:0000313" key="3">
    <source>
        <dbReference type="Proteomes" id="UP000664940"/>
    </source>
</evidence>
<name>A0A833YZ82_9CHIR</name>
<accession>A0A833YZ82</accession>
<reference evidence="2 3" key="1">
    <citation type="journal article" date="2020" name="Nature">
        <title>Six reference-quality genomes reveal evolution of bat adaptations.</title>
        <authorList>
            <person name="Jebb D."/>
            <person name="Huang Z."/>
            <person name="Pippel M."/>
            <person name="Hughes G.M."/>
            <person name="Lavrichenko K."/>
            <person name="Devanna P."/>
            <person name="Winkler S."/>
            <person name="Jermiin L.S."/>
            <person name="Skirmuntt E.C."/>
            <person name="Katzourakis A."/>
            <person name="Burkitt-Gray L."/>
            <person name="Ray D.A."/>
            <person name="Sullivan K.A.M."/>
            <person name="Roscito J.G."/>
            <person name="Kirilenko B.M."/>
            <person name="Davalos L.M."/>
            <person name="Corthals A.P."/>
            <person name="Power M.L."/>
            <person name="Jones G."/>
            <person name="Ransome R.D."/>
            <person name="Dechmann D.K.N."/>
            <person name="Locatelli A.G."/>
            <person name="Puechmaille S.J."/>
            <person name="Fedrigo O."/>
            <person name="Jarvis E.D."/>
            <person name="Hiller M."/>
            <person name="Vernes S.C."/>
            <person name="Myers E.W."/>
            <person name="Teeling E.C."/>
        </authorList>
    </citation>
    <scope>NUCLEOTIDE SEQUENCE [LARGE SCALE GENOMIC DNA]</scope>
    <source>
        <strain evidence="2">Bat1K_MPI-CBG_1</strain>
    </source>
</reference>
<evidence type="ECO:0000256" key="1">
    <source>
        <dbReference type="SAM" id="MobiDB-lite"/>
    </source>
</evidence>
<dbReference type="EMBL" id="JABVXQ010000013">
    <property type="protein sequence ID" value="KAF6081721.1"/>
    <property type="molecule type" value="Genomic_DNA"/>
</dbReference>
<proteinExistence type="predicted"/>
<organism evidence="2 3">
    <name type="scientific">Phyllostomus discolor</name>
    <name type="common">pale spear-nosed bat</name>
    <dbReference type="NCBI Taxonomy" id="89673"/>
    <lineage>
        <taxon>Eukaryota</taxon>
        <taxon>Metazoa</taxon>
        <taxon>Chordata</taxon>
        <taxon>Craniata</taxon>
        <taxon>Vertebrata</taxon>
        <taxon>Euteleostomi</taxon>
        <taxon>Mammalia</taxon>
        <taxon>Eutheria</taxon>
        <taxon>Laurasiatheria</taxon>
        <taxon>Chiroptera</taxon>
        <taxon>Yangochiroptera</taxon>
        <taxon>Phyllostomidae</taxon>
        <taxon>Phyllostominae</taxon>
        <taxon>Phyllostomus</taxon>
    </lineage>
</organism>
<feature type="compositionally biased region" description="Low complexity" evidence="1">
    <location>
        <begin position="18"/>
        <end position="40"/>
    </location>
</feature>